<evidence type="ECO:0000256" key="1">
    <source>
        <dbReference type="ARBA" id="ARBA00012513"/>
    </source>
</evidence>
<dbReference type="CDD" id="cd14014">
    <property type="entry name" value="STKc_PknB_like"/>
    <property type="match status" value="1"/>
</dbReference>
<keyword evidence="3 11" id="KW-0808">Transferase</keyword>
<dbReference type="InterPro" id="IPR008271">
    <property type="entry name" value="Ser/Thr_kinase_AS"/>
</dbReference>
<dbReference type="InterPro" id="IPR001680">
    <property type="entry name" value="WD40_rpt"/>
</dbReference>
<evidence type="ECO:0000256" key="3">
    <source>
        <dbReference type="ARBA" id="ARBA00022679"/>
    </source>
</evidence>
<dbReference type="SMART" id="SM00320">
    <property type="entry name" value="WD40"/>
    <property type="match status" value="9"/>
</dbReference>
<feature type="binding site" evidence="7">
    <location>
        <position position="157"/>
    </location>
    <ligand>
        <name>ATP</name>
        <dbReference type="ChEBI" id="CHEBI:30616"/>
    </ligand>
</feature>
<dbReference type="AlphaFoldDB" id="A0A1P8WQ90"/>
<evidence type="ECO:0000259" key="10">
    <source>
        <dbReference type="PROSITE" id="PS50011"/>
    </source>
</evidence>
<dbReference type="InterPro" id="IPR017441">
    <property type="entry name" value="Protein_kinase_ATP_BS"/>
</dbReference>
<evidence type="ECO:0000256" key="4">
    <source>
        <dbReference type="ARBA" id="ARBA00022741"/>
    </source>
</evidence>
<feature type="transmembrane region" description="Helical" evidence="9">
    <location>
        <begin position="409"/>
        <end position="435"/>
    </location>
</feature>
<dbReference type="GO" id="GO:0004674">
    <property type="term" value="F:protein serine/threonine kinase activity"/>
    <property type="evidence" value="ECO:0007669"/>
    <property type="project" value="UniProtKB-KW"/>
</dbReference>
<dbReference type="PROSITE" id="PS50011">
    <property type="entry name" value="PROTEIN_KINASE_DOM"/>
    <property type="match status" value="1"/>
</dbReference>
<keyword evidence="6 7" id="KW-0067">ATP-binding</keyword>
<organism evidence="11 12">
    <name type="scientific">Fuerstiella marisgermanici</name>
    <dbReference type="NCBI Taxonomy" id="1891926"/>
    <lineage>
        <taxon>Bacteria</taxon>
        <taxon>Pseudomonadati</taxon>
        <taxon>Planctomycetota</taxon>
        <taxon>Planctomycetia</taxon>
        <taxon>Planctomycetales</taxon>
        <taxon>Planctomycetaceae</taxon>
        <taxon>Fuerstiella</taxon>
    </lineage>
</organism>
<evidence type="ECO:0000256" key="7">
    <source>
        <dbReference type="PROSITE-ProRule" id="PRU10141"/>
    </source>
</evidence>
<dbReference type="SMART" id="SM00220">
    <property type="entry name" value="S_TKc"/>
    <property type="match status" value="1"/>
</dbReference>
<keyword evidence="9" id="KW-0472">Membrane</keyword>
<dbReference type="SUPFAM" id="SSF56112">
    <property type="entry name" value="Protein kinase-like (PK-like)"/>
    <property type="match status" value="1"/>
</dbReference>
<dbReference type="InterPro" id="IPR015943">
    <property type="entry name" value="WD40/YVTN_repeat-like_dom_sf"/>
</dbReference>
<keyword evidence="12" id="KW-1185">Reference proteome</keyword>
<accession>A0A1P8WQ90</accession>
<dbReference type="PROSITE" id="PS00108">
    <property type="entry name" value="PROTEIN_KINASE_ST"/>
    <property type="match status" value="1"/>
</dbReference>
<dbReference type="Proteomes" id="UP000187735">
    <property type="component" value="Chromosome"/>
</dbReference>
<feature type="compositionally biased region" description="Low complexity" evidence="8">
    <location>
        <begin position="96"/>
        <end position="109"/>
    </location>
</feature>
<evidence type="ECO:0000256" key="2">
    <source>
        <dbReference type="ARBA" id="ARBA00022527"/>
    </source>
</evidence>
<evidence type="ECO:0000256" key="9">
    <source>
        <dbReference type="SAM" id="Phobius"/>
    </source>
</evidence>
<dbReference type="InterPro" id="IPR011009">
    <property type="entry name" value="Kinase-like_dom_sf"/>
</dbReference>
<dbReference type="SUPFAM" id="SSF50998">
    <property type="entry name" value="Quinoprotein alcohol dehydrogenase-like"/>
    <property type="match status" value="1"/>
</dbReference>
<dbReference type="STRING" id="1891926.Fuma_05904"/>
<feature type="domain" description="Protein kinase" evidence="10">
    <location>
        <begin position="122"/>
        <end position="384"/>
    </location>
</feature>
<dbReference type="KEGG" id="fmr:Fuma_05904"/>
<dbReference type="InterPro" id="IPR000719">
    <property type="entry name" value="Prot_kinase_dom"/>
</dbReference>
<evidence type="ECO:0000256" key="5">
    <source>
        <dbReference type="ARBA" id="ARBA00022777"/>
    </source>
</evidence>
<dbReference type="EC" id="2.7.11.1" evidence="1"/>
<dbReference type="Gene3D" id="1.10.510.10">
    <property type="entry name" value="Transferase(Phosphotransferase) domain 1"/>
    <property type="match status" value="1"/>
</dbReference>
<dbReference type="Gene3D" id="3.30.200.20">
    <property type="entry name" value="Phosphorylase Kinase, domain 1"/>
    <property type="match status" value="1"/>
</dbReference>
<dbReference type="PANTHER" id="PTHR43289:SF6">
    <property type="entry name" value="SERINE_THREONINE-PROTEIN KINASE NEKL-3"/>
    <property type="match status" value="1"/>
</dbReference>
<keyword evidence="9" id="KW-0812">Transmembrane</keyword>
<dbReference type="InterPro" id="IPR011047">
    <property type="entry name" value="Quinoprotein_ADH-like_sf"/>
</dbReference>
<reference evidence="11 12" key="1">
    <citation type="journal article" date="2016" name="Front. Microbiol.">
        <title>Fuerstia marisgermanicae gen. nov., sp. nov., an Unusual Member of the Phylum Planctomycetes from the German Wadden Sea.</title>
        <authorList>
            <person name="Kohn T."/>
            <person name="Heuer A."/>
            <person name="Jogler M."/>
            <person name="Vollmers J."/>
            <person name="Boedeker C."/>
            <person name="Bunk B."/>
            <person name="Rast P."/>
            <person name="Borchert D."/>
            <person name="Glockner I."/>
            <person name="Freese H.M."/>
            <person name="Klenk H.P."/>
            <person name="Overmann J."/>
            <person name="Kaster A.K."/>
            <person name="Rohde M."/>
            <person name="Wiegand S."/>
            <person name="Jogler C."/>
        </authorList>
    </citation>
    <scope>NUCLEOTIDE SEQUENCE [LARGE SCALE GENOMIC DNA]</scope>
    <source>
        <strain evidence="11 12">NH11</strain>
    </source>
</reference>
<proteinExistence type="predicted"/>
<evidence type="ECO:0000256" key="8">
    <source>
        <dbReference type="SAM" id="MobiDB-lite"/>
    </source>
</evidence>
<dbReference type="PANTHER" id="PTHR43289">
    <property type="entry name" value="MITOGEN-ACTIVATED PROTEIN KINASE KINASE KINASE 20-RELATED"/>
    <property type="match status" value="1"/>
</dbReference>
<evidence type="ECO:0000313" key="12">
    <source>
        <dbReference type="Proteomes" id="UP000187735"/>
    </source>
</evidence>
<dbReference type="PROSITE" id="PS00107">
    <property type="entry name" value="PROTEIN_KINASE_ATP"/>
    <property type="match status" value="1"/>
</dbReference>
<dbReference type="FunFam" id="1.10.510.10:FF:000021">
    <property type="entry name" value="Serine/threonine protein kinase"/>
    <property type="match status" value="1"/>
</dbReference>
<dbReference type="Pfam" id="PF00069">
    <property type="entry name" value="Pkinase"/>
    <property type="match status" value="1"/>
</dbReference>
<keyword evidence="4 7" id="KW-0547">Nucleotide-binding</keyword>
<keyword evidence="9" id="KW-1133">Transmembrane helix</keyword>
<keyword evidence="5 11" id="KW-0418">Kinase</keyword>
<evidence type="ECO:0000256" key="6">
    <source>
        <dbReference type="ARBA" id="ARBA00022840"/>
    </source>
</evidence>
<dbReference type="RefSeq" id="WP_077027287.1">
    <property type="nucleotide sequence ID" value="NZ_CP017641.1"/>
</dbReference>
<feature type="region of interest" description="Disordered" evidence="8">
    <location>
        <begin position="96"/>
        <end position="117"/>
    </location>
</feature>
<sequence>MSEPSTSELVAETCAQQRAAWSAGQRIPVETFLAQHPALRDDTDTMLDVIYNEIVLREELGETSTLTEFRARFPELTEPLKQLFAVHQVVASDSSATADSDAVPAASTPDVDRDRPHTIGGYEILEEVGRGGMGIVYRARQPGTGREVALKVILAGKFASSDEIKRFHTEAQAAAKLEHPGIVPIYDAGQADDVYFLSMAFINGETLAELLAQGPLSGRRAAEIIAEAAEGLAAAHLRNVIHRDLKPHNILIDDEGCVRITDFGLARNVERPGSLTTTGQIVGTPQYMPPEQALGRHDQVGPASDVYALGATLYCALVGRPPFDGAVAVEVLQRAALDEPVAPRILVPAVPRDLETICQKCLEKDPQNRYASGRELAEDLRRALRGETILARPIGWPGRLLRWCRRRPLVASLALAVALLSVMLLVGLSASTILLRNEQRATAALLRDTSEANVKLVEANRLADARTVEALLAQAGRARLSGRAGRRFEGIAAVDKASSILKDLPPDEPTMLKLRNELLACVSLPDLRKEARWEGYRKGSDQTGIAVSPDSERYARFMPNGALSIRRLRDNSEERSISDVGYAEGLSPSPSPRFFLRFSPDGSMIASVGQNANGRHAEIPTTIWNVATGESLLSVPAEGYWCTDDVDFSADSNRVAIGFSDGNVRLFSLPDGVEIATLEPTDNRTMPTIIRFSPAGDLLAVARSNGLEVWNTTQRKVVNSFSHEAEIRSLAWHPTADEVACVHLDRDGLRIYPARSDVAKPRTVFALVPMIHAAFHPDGRTVAIVGARTTCLFDLKSEQKLFDVDGLAIGFSQDGRFLSFGFAGSRIGRWQYSSAPECRSFVCNDAATDRVGLSFSRDNLLAVCCNDRMQLVDPDNAREVAAIPVASAVLGQFLTKDDTLVTVSESVAERRTVKWSPSHGTPEIGAPTVLAQADSSRLTFGIIGVEEDEMLVCRESGLSHIVALADPSQAQEMRFDPFWTMAVAPDRRWAVTTYWHYKTLLWDANTMSLVREFDGVRSRAEFSRDGRWLVVGGSQDYHIYSVGDWAEACYIDREFPGQGLGAMTFTRDSRLLAVAGSLNSIRLFHTSDWSEAVTFTMPVSSPAYFLTFSPDHRYLAACTNEGMVCIWNLRLLTEQLAKRDLDWPLAVE</sequence>
<keyword evidence="2" id="KW-0723">Serine/threonine-protein kinase</keyword>
<name>A0A1P8WQ90_9PLAN</name>
<dbReference type="Gene3D" id="2.130.10.10">
    <property type="entry name" value="YVTN repeat-like/Quinoprotein amine dehydrogenase"/>
    <property type="match status" value="3"/>
</dbReference>
<dbReference type="OrthoDB" id="6111975at2"/>
<protein>
    <recommendedName>
        <fullName evidence="1">non-specific serine/threonine protein kinase</fullName>
        <ecNumber evidence="1">2.7.11.1</ecNumber>
    </recommendedName>
</protein>
<dbReference type="GO" id="GO:0005524">
    <property type="term" value="F:ATP binding"/>
    <property type="evidence" value="ECO:0007669"/>
    <property type="project" value="UniProtKB-UniRule"/>
</dbReference>
<evidence type="ECO:0000313" key="11">
    <source>
        <dbReference type="EMBL" id="APZ96236.1"/>
    </source>
</evidence>
<dbReference type="EMBL" id="CP017641">
    <property type="protein sequence ID" value="APZ96236.1"/>
    <property type="molecule type" value="Genomic_DNA"/>
</dbReference>
<dbReference type="Pfam" id="PF00400">
    <property type="entry name" value="WD40"/>
    <property type="match status" value="1"/>
</dbReference>
<gene>
    <name evidence="11" type="primary">prkC_30</name>
    <name evidence="11" type="ORF">Fuma_05904</name>
</gene>